<dbReference type="InterPro" id="IPR028098">
    <property type="entry name" value="Glyco_trans_4-like_N"/>
</dbReference>
<sequence>MKRMLMLASVASMIDQFNMPNIELLQEMGYEVHVACNFEKGSTCTDEKVLELKKKLKQLHVRFFQIDFERNVMKLNQDLKAYKQVLKLARKYQYTFIHCHSPIGGVVGRLVGHKTNTKVIYTAHGFHFYKGAPVQNWLIYYPIEKFLSRYTDILITINKEDYQRAKKKFDAKKVEYVPGVGINIKKFQDIKIDRERKRRELGIKTEDTVLISVGELNKNKNHEVIIKALAKLQRPDIQYLLVGKGSLKEYLAEMAKNLGVGEQVHFLGFRNDVAELYKTADIFVFPSKREGLPVALMEAMTCGIASIASGVRGNTDLIKNEFNGILTSPNRSEDYEKAIIRLANNKQVRKKMGEENSKIIQKYSSDNINKIIKNIYSNIKES</sequence>
<dbReference type="EMBL" id="BSBO01000048">
    <property type="protein sequence ID" value="GLG06122.1"/>
    <property type="molecule type" value="Genomic_DNA"/>
</dbReference>
<dbReference type="GO" id="GO:0016757">
    <property type="term" value="F:glycosyltransferase activity"/>
    <property type="evidence" value="ECO:0007669"/>
    <property type="project" value="InterPro"/>
</dbReference>
<dbReference type="InterPro" id="IPR001296">
    <property type="entry name" value="Glyco_trans_1"/>
</dbReference>
<dbReference type="Gene3D" id="3.40.50.2000">
    <property type="entry name" value="Glycogen Phosphorylase B"/>
    <property type="match status" value="2"/>
</dbReference>
<evidence type="ECO:0000259" key="1">
    <source>
        <dbReference type="Pfam" id="PF00534"/>
    </source>
</evidence>
<proteinExistence type="predicted"/>
<organism evidence="3 4">
    <name type="scientific">Sellimonas catena</name>
    <dbReference type="NCBI Taxonomy" id="2994035"/>
    <lineage>
        <taxon>Bacteria</taxon>
        <taxon>Bacillati</taxon>
        <taxon>Bacillota</taxon>
        <taxon>Clostridia</taxon>
        <taxon>Lachnospirales</taxon>
        <taxon>Lachnospiraceae</taxon>
        <taxon>Sellimonas</taxon>
    </lineage>
</organism>
<comment type="caution">
    <text evidence="3">The sequence shown here is derived from an EMBL/GenBank/DDBJ whole genome shotgun (WGS) entry which is preliminary data.</text>
</comment>
<dbReference type="RefSeq" id="WP_281874116.1">
    <property type="nucleotide sequence ID" value="NZ_BSBO01000048.1"/>
</dbReference>
<dbReference type="AlphaFoldDB" id="A0A9W6CBE3"/>
<dbReference type="Proteomes" id="UP001145145">
    <property type="component" value="Unassembled WGS sequence"/>
</dbReference>
<dbReference type="PANTHER" id="PTHR45947:SF3">
    <property type="entry name" value="SULFOQUINOVOSYL TRANSFERASE SQD2"/>
    <property type="match status" value="1"/>
</dbReference>
<protein>
    <submittedName>
        <fullName evidence="3">Glycosyltransferase EpsD</fullName>
    </submittedName>
</protein>
<dbReference type="SUPFAM" id="SSF53756">
    <property type="entry name" value="UDP-Glycosyltransferase/glycogen phosphorylase"/>
    <property type="match status" value="1"/>
</dbReference>
<accession>A0A9W6CBE3</accession>
<evidence type="ECO:0000259" key="2">
    <source>
        <dbReference type="Pfam" id="PF13439"/>
    </source>
</evidence>
<dbReference type="Pfam" id="PF00534">
    <property type="entry name" value="Glycos_transf_1"/>
    <property type="match status" value="1"/>
</dbReference>
<dbReference type="Pfam" id="PF13439">
    <property type="entry name" value="Glyco_transf_4"/>
    <property type="match status" value="1"/>
</dbReference>
<dbReference type="CDD" id="cd03808">
    <property type="entry name" value="GT4_CapM-like"/>
    <property type="match status" value="1"/>
</dbReference>
<evidence type="ECO:0000313" key="3">
    <source>
        <dbReference type="EMBL" id="GLG06122.1"/>
    </source>
</evidence>
<name>A0A9W6CBE3_9FIRM</name>
<dbReference type="PANTHER" id="PTHR45947">
    <property type="entry name" value="SULFOQUINOVOSYL TRANSFERASE SQD2"/>
    <property type="match status" value="1"/>
</dbReference>
<keyword evidence="4" id="KW-1185">Reference proteome</keyword>
<feature type="domain" description="Glycosyl transferase family 1" evidence="1">
    <location>
        <begin position="193"/>
        <end position="356"/>
    </location>
</feature>
<evidence type="ECO:0000313" key="4">
    <source>
        <dbReference type="Proteomes" id="UP001145145"/>
    </source>
</evidence>
<gene>
    <name evidence="3" type="primary">epsD</name>
    <name evidence="3" type="ORF">Selli1_32960</name>
</gene>
<reference evidence="3 4" key="1">
    <citation type="journal article" date="2023" name="Int. J. Syst. Evol. Microbiol.">
        <title>Sellimonas catena sp. nov., isolated from human faeces.</title>
        <authorList>
            <person name="Hisatomi A."/>
            <person name="Ohkuma M."/>
            <person name="Sakamoto M."/>
        </authorList>
    </citation>
    <scope>NUCLEOTIDE SEQUENCE [LARGE SCALE GENOMIC DNA]</scope>
    <source>
        <strain evidence="3 4">12EGH17</strain>
    </source>
</reference>
<dbReference type="InterPro" id="IPR050194">
    <property type="entry name" value="Glycosyltransferase_grp1"/>
</dbReference>
<feature type="domain" description="Glycosyltransferase subfamily 4-like N-terminal" evidence="2">
    <location>
        <begin position="24"/>
        <end position="178"/>
    </location>
</feature>